<dbReference type="Gene3D" id="3.40.50.1110">
    <property type="entry name" value="SGNH hydrolase"/>
    <property type="match status" value="1"/>
</dbReference>
<gene>
    <name evidence="4" type="ORF">CJ305_07550</name>
</gene>
<proteinExistence type="predicted"/>
<dbReference type="PROSITE" id="PS51257">
    <property type="entry name" value="PROKAR_LIPOPROTEIN"/>
    <property type="match status" value="1"/>
</dbReference>
<evidence type="ECO:0000259" key="3">
    <source>
        <dbReference type="Pfam" id="PF13472"/>
    </source>
</evidence>
<evidence type="ECO:0000313" key="4">
    <source>
        <dbReference type="EMBL" id="PHQ29816.1"/>
    </source>
</evidence>
<evidence type="ECO:0000256" key="1">
    <source>
        <dbReference type="SAM" id="MobiDB-lite"/>
    </source>
</evidence>
<organism evidence="4 5">
    <name type="scientific">Leeuwenhoekiella nanhaiensis</name>
    <dbReference type="NCBI Taxonomy" id="1655491"/>
    <lineage>
        <taxon>Bacteria</taxon>
        <taxon>Pseudomonadati</taxon>
        <taxon>Bacteroidota</taxon>
        <taxon>Flavobacteriia</taxon>
        <taxon>Flavobacteriales</taxon>
        <taxon>Flavobacteriaceae</taxon>
        <taxon>Leeuwenhoekiella</taxon>
    </lineage>
</organism>
<reference evidence="4 5" key="1">
    <citation type="submission" date="2017-08" db="EMBL/GenBank/DDBJ databases">
        <title>The whole genome shortgun sequences of strain Leeuwenhoekiella nanhaiensis G18 from the South China Sea.</title>
        <authorList>
            <person name="Liu Q."/>
        </authorList>
    </citation>
    <scope>NUCLEOTIDE SEQUENCE [LARGE SCALE GENOMIC DNA]</scope>
    <source>
        <strain evidence="4 5">G18</strain>
    </source>
</reference>
<dbReference type="InterPro" id="IPR013830">
    <property type="entry name" value="SGNH_hydro"/>
</dbReference>
<dbReference type="SUPFAM" id="SSF52266">
    <property type="entry name" value="SGNH hydrolase"/>
    <property type="match status" value="1"/>
</dbReference>
<evidence type="ECO:0000313" key="5">
    <source>
        <dbReference type="Proteomes" id="UP000229433"/>
    </source>
</evidence>
<evidence type="ECO:0000256" key="2">
    <source>
        <dbReference type="SAM" id="SignalP"/>
    </source>
</evidence>
<keyword evidence="5" id="KW-1185">Reference proteome</keyword>
<dbReference type="OrthoDB" id="158267at2"/>
<comment type="caution">
    <text evidence="4">The sequence shown here is derived from an EMBL/GenBank/DDBJ whole genome shotgun (WGS) entry which is preliminary data.</text>
</comment>
<accession>A0A2G1VSS9</accession>
<dbReference type="InterPro" id="IPR036514">
    <property type="entry name" value="SGNH_hydro_sf"/>
</dbReference>
<dbReference type="AlphaFoldDB" id="A0A2G1VSS9"/>
<dbReference type="Proteomes" id="UP000229433">
    <property type="component" value="Unassembled WGS sequence"/>
</dbReference>
<dbReference type="RefSeq" id="WP_099645658.1">
    <property type="nucleotide sequence ID" value="NZ_KZ319289.1"/>
</dbReference>
<name>A0A2G1VSS9_9FLAO</name>
<feature type="domain" description="SGNH hydrolase-type esterase" evidence="3">
    <location>
        <begin position="55"/>
        <end position="234"/>
    </location>
</feature>
<keyword evidence="2" id="KW-0732">Signal</keyword>
<feature type="region of interest" description="Disordered" evidence="1">
    <location>
        <begin position="25"/>
        <end position="47"/>
    </location>
</feature>
<dbReference type="CDD" id="cd01832">
    <property type="entry name" value="SGNH_hydrolase_like_1"/>
    <property type="match status" value="1"/>
</dbReference>
<sequence length="251" mass="27484">MKALAFYFSLAFLLLGCGAADDPITFQEPESELPSENPEPNPSDAELSGTYNYLALGDSYTIGESVCATCNYPMQLKAAFENETEADLSVKIIARTGWRTESLIQAIKGENPAQNQDLVTLLIGVNNQYQGGSLETYKTEFKELLETAVKLAKGDRDRVVVLSIPDYAFTPFGQSTTNPEEITAEINAFNDAAKSITIASDVSFLNITDITRKGLEDPELVAIDNLHPSEKAYAEFVERLLPVALEILKTN</sequence>
<feature type="chain" id="PRO_5013605519" evidence="2">
    <location>
        <begin position="20"/>
        <end position="251"/>
    </location>
</feature>
<dbReference type="GO" id="GO:0016788">
    <property type="term" value="F:hydrolase activity, acting on ester bonds"/>
    <property type="evidence" value="ECO:0007669"/>
    <property type="project" value="UniProtKB-ARBA"/>
</dbReference>
<dbReference type="Pfam" id="PF13472">
    <property type="entry name" value="Lipase_GDSL_2"/>
    <property type="match status" value="1"/>
</dbReference>
<dbReference type="EMBL" id="NQXA01000003">
    <property type="protein sequence ID" value="PHQ29816.1"/>
    <property type="molecule type" value="Genomic_DNA"/>
</dbReference>
<protein>
    <submittedName>
        <fullName evidence="4">Lysophospholipase</fullName>
    </submittedName>
</protein>
<feature type="signal peptide" evidence="2">
    <location>
        <begin position="1"/>
        <end position="19"/>
    </location>
</feature>